<feature type="domain" description="NET" evidence="2">
    <location>
        <begin position="199"/>
        <end position="264"/>
    </location>
</feature>
<feature type="region of interest" description="Disordered" evidence="1">
    <location>
        <begin position="814"/>
        <end position="860"/>
    </location>
</feature>
<feature type="compositionally biased region" description="Polar residues" evidence="1">
    <location>
        <begin position="572"/>
        <end position="583"/>
    </location>
</feature>
<dbReference type="EMBL" id="BSXT01003258">
    <property type="protein sequence ID" value="GMF53294.1"/>
    <property type="molecule type" value="Genomic_DNA"/>
</dbReference>
<dbReference type="GO" id="GO:0005737">
    <property type="term" value="C:cytoplasm"/>
    <property type="evidence" value="ECO:0007669"/>
    <property type="project" value="TreeGrafter"/>
</dbReference>
<dbReference type="Pfam" id="PF21034">
    <property type="entry name" value="BCAS3_WD40"/>
    <property type="match status" value="1"/>
</dbReference>
<organism evidence="4 5">
    <name type="scientific">Phytophthora fragariaefolia</name>
    <dbReference type="NCBI Taxonomy" id="1490495"/>
    <lineage>
        <taxon>Eukaryota</taxon>
        <taxon>Sar</taxon>
        <taxon>Stramenopiles</taxon>
        <taxon>Oomycota</taxon>
        <taxon>Peronosporomycetes</taxon>
        <taxon>Peronosporales</taxon>
        <taxon>Peronosporaceae</taxon>
        <taxon>Phytophthora</taxon>
    </lineage>
</organism>
<dbReference type="PANTHER" id="PTHR13268">
    <property type="entry name" value="BREAST CARCINOMA AMPLIFIED SEQUENCE 3"/>
    <property type="match status" value="1"/>
</dbReference>
<evidence type="ECO:0000313" key="5">
    <source>
        <dbReference type="Proteomes" id="UP001165121"/>
    </source>
</evidence>
<feature type="region of interest" description="Disordered" evidence="1">
    <location>
        <begin position="946"/>
        <end position="965"/>
    </location>
</feature>
<feature type="compositionally biased region" description="Low complexity" evidence="1">
    <location>
        <begin position="1"/>
        <end position="20"/>
    </location>
</feature>
<dbReference type="Gene3D" id="1.20.1270.220">
    <property type="match status" value="1"/>
</dbReference>
<accession>A0A9W6Y5W2</accession>
<comment type="caution">
    <text evidence="4">The sequence shown here is derived from an EMBL/GenBank/DDBJ whole genome shotgun (WGS) entry which is preliminary data.</text>
</comment>
<feature type="compositionally biased region" description="Basic residues" evidence="1">
    <location>
        <begin position="1164"/>
        <end position="1174"/>
    </location>
</feature>
<dbReference type="InterPro" id="IPR038336">
    <property type="entry name" value="NET_sf"/>
</dbReference>
<dbReference type="InterPro" id="IPR027353">
    <property type="entry name" value="NET_dom"/>
</dbReference>
<dbReference type="SUPFAM" id="SSF50998">
    <property type="entry name" value="Quinoprotein alcohol dehydrogenase-like"/>
    <property type="match status" value="1"/>
</dbReference>
<feature type="compositionally biased region" description="Polar residues" evidence="1">
    <location>
        <begin position="1146"/>
        <end position="1156"/>
    </location>
</feature>
<gene>
    <name evidence="4" type="ORF">Pfra01_002200100</name>
</gene>
<dbReference type="InterPro" id="IPR011047">
    <property type="entry name" value="Quinoprotein_ADH-like_sf"/>
</dbReference>
<keyword evidence="5" id="KW-1185">Reference proteome</keyword>
<evidence type="ECO:0000259" key="3">
    <source>
        <dbReference type="Pfam" id="PF21034"/>
    </source>
</evidence>
<dbReference type="InterPro" id="IPR015943">
    <property type="entry name" value="WD40/YVTN_repeat-like_dom_sf"/>
</dbReference>
<proteinExistence type="predicted"/>
<feature type="compositionally biased region" description="Basic and acidic residues" evidence="1">
    <location>
        <begin position="29"/>
        <end position="44"/>
    </location>
</feature>
<reference evidence="4" key="1">
    <citation type="submission" date="2023-04" db="EMBL/GenBank/DDBJ databases">
        <title>Phytophthora fragariaefolia NBRC 109709.</title>
        <authorList>
            <person name="Ichikawa N."/>
            <person name="Sato H."/>
            <person name="Tonouchi N."/>
        </authorList>
    </citation>
    <scope>NUCLEOTIDE SEQUENCE</scope>
    <source>
        <strain evidence="4">NBRC 109709</strain>
    </source>
</reference>
<dbReference type="Gene3D" id="2.130.10.10">
    <property type="entry name" value="YVTN repeat-like/Quinoprotein amine dehydrogenase"/>
    <property type="match status" value="1"/>
</dbReference>
<sequence>MSSTVAASALPTPTPAASDSGMPPSKRQKLSDAAKSEVRAKVDAKAASPTENGGENAQKTEASGAAATASGLPPSVALSLQKDPSWMLGDDNFGGLGSIPSMNAVLEKRTSSQFSIGLLLPSSVGVSSTGVQSTTAAAARAEADSGEATTDNEGQGSSAPASSTTPAVVTPTLAEGSGGNTKYMDPNTGDYMYPENVKPMSFYDKQRLVQKITMLPSQYLRGLMDVISKYQPDTVRQIDDDGYAFDLGQMNENTVWAISDYVKDSMIELDGYIKSLNQTGISLSTDEDRQPPGTVLSATSAASSASSSSSARHLANKLALSTSKMSAITNNENQNKFLEQVEMYSKPKVTKSRLRVDPEKDAARLGGVRFFRLFALPAAAPALGAIFVSERSPSAPLSDEEDGDFVAAKDGGGREDVSVLALDQQKLLHALPPTPSLVLDVQTNAATAAVLCETRELFLYDLATFQLQQTVVTASPAMALGARWLAYPGYAENAPGAPANARGQTLALSAHGEDSDSDFDDLPTDVLVNGGVPVEAAHSASPSYTAIDVAQNVASGLYYLSEVGRATIAPYLSSSPGHPSNGTHSHRSQASPSGRRSSARSRNSSLNDPADRSPPKEDVATSAFKKHPGWVVVLDLVTKRVVANFPCHSTALVNLSMDFSGLLLATSSTKGQNLHVYRLSPPLQSVVNKPGGAGAAGHGSLHHQLVYKLQRGITHASIQDIAFSQDGKWINVTSAHGTSHLYALHPEGARVSADTHANTAESESESDVDGLGPGFPQREVNDFYADFRTLETRTQTQVLRIRHDLKVLTASVVTPHKAASPASSRARTTRSSSSSSASSMSSTSSSSSPPSYAYHSPPATGSMRNSTIMESALDASQALLSQLATSAIDFGHQHFENDMDVTARRRRLRQRLCCLFAPDGLKMLICCDSVLKLYGMRVTALSQHKADHARATLSDPKTKNSKSSLSSFGFEASVTELKSWELLASNRRKSESLASATEDSTNSDGLDCNAKSELRTFAQRSLPLWAHPKVTFKAIDEDHPEGRILEVKRKGPNPSQDLSASTMAMAPEGFANGDEQLFVMEMDSYFGIGGSPVFDGRGGGRPITPEVPPPLDLAASINMAMSSSLSETPPKPLPDVKNTICFRPIDQNSSPQASSVNGVASSNKGKKKKAKNRRAPTPPSSSEAEVDVVEEGSTTGGLASLQFTMQDMYFAVPTDESSV</sequence>
<feature type="compositionally biased region" description="Low complexity" evidence="1">
    <location>
        <begin position="818"/>
        <end position="851"/>
    </location>
</feature>
<dbReference type="PANTHER" id="PTHR13268:SF0">
    <property type="entry name" value="BCAS3 MICROTUBULE ASSOCIATED CELL MIGRATION FACTOR"/>
    <property type="match status" value="1"/>
</dbReference>
<dbReference type="AlphaFoldDB" id="A0A9W6Y5W2"/>
<dbReference type="InterPro" id="IPR048382">
    <property type="entry name" value="BCAS3_WD40"/>
</dbReference>
<feature type="region of interest" description="Disordered" evidence="1">
    <location>
        <begin position="752"/>
        <end position="775"/>
    </location>
</feature>
<protein>
    <submittedName>
        <fullName evidence="4">Unnamed protein product</fullName>
    </submittedName>
</protein>
<feature type="region of interest" description="Disordered" evidence="1">
    <location>
        <begin position="137"/>
        <end position="186"/>
    </location>
</feature>
<feature type="compositionally biased region" description="Polar residues" evidence="1">
    <location>
        <begin position="49"/>
        <end position="59"/>
    </location>
</feature>
<feature type="compositionally biased region" description="Low complexity" evidence="1">
    <location>
        <begin position="60"/>
        <end position="71"/>
    </location>
</feature>
<evidence type="ECO:0000259" key="2">
    <source>
        <dbReference type="Pfam" id="PF17035"/>
    </source>
</evidence>
<feature type="region of interest" description="Disordered" evidence="1">
    <location>
        <begin position="1"/>
        <end position="76"/>
    </location>
</feature>
<feature type="compositionally biased region" description="Basic and acidic residues" evidence="1">
    <location>
        <begin position="609"/>
        <end position="619"/>
    </location>
</feature>
<feature type="region of interest" description="Disordered" evidence="1">
    <location>
        <begin position="1122"/>
        <end position="1200"/>
    </location>
</feature>
<feature type="compositionally biased region" description="Low complexity" evidence="1">
    <location>
        <begin position="157"/>
        <end position="172"/>
    </location>
</feature>
<feature type="domain" description="BCAS3 WD40" evidence="3">
    <location>
        <begin position="635"/>
        <end position="758"/>
    </location>
</feature>
<feature type="compositionally biased region" description="Low complexity" evidence="1">
    <location>
        <begin position="588"/>
        <end position="605"/>
    </location>
</feature>
<name>A0A9W6Y5W2_9STRA</name>
<dbReference type="Proteomes" id="UP001165121">
    <property type="component" value="Unassembled WGS sequence"/>
</dbReference>
<evidence type="ECO:0000256" key="1">
    <source>
        <dbReference type="SAM" id="MobiDB-lite"/>
    </source>
</evidence>
<dbReference type="GO" id="GO:0006914">
    <property type="term" value="P:autophagy"/>
    <property type="evidence" value="ECO:0007669"/>
    <property type="project" value="InterPro"/>
</dbReference>
<feature type="region of interest" description="Disordered" evidence="1">
    <location>
        <begin position="571"/>
        <end position="621"/>
    </location>
</feature>
<evidence type="ECO:0000313" key="4">
    <source>
        <dbReference type="EMBL" id="GMF53294.1"/>
    </source>
</evidence>
<feature type="region of interest" description="Disordered" evidence="1">
    <location>
        <begin position="283"/>
        <end position="302"/>
    </location>
</feature>
<dbReference type="Pfam" id="PF17035">
    <property type="entry name" value="BET"/>
    <property type="match status" value="1"/>
</dbReference>
<dbReference type="OrthoDB" id="25778at2759"/>
<dbReference type="InterPro" id="IPR045142">
    <property type="entry name" value="BCAS3-like"/>
</dbReference>
<dbReference type="GO" id="GO:0042594">
    <property type="term" value="P:response to starvation"/>
    <property type="evidence" value="ECO:0007669"/>
    <property type="project" value="TreeGrafter"/>
</dbReference>